<protein>
    <submittedName>
        <fullName evidence="2">Uncharacterized protein</fullName>
    </submittedName>
</protein>
<organism evidence="2 3">
    <name type="scientific">Riccia fluitans</name>
    <dbReference type="NCBI Taxonomy" id="41844"/>
    <lineage>
        <taxon>Eukaryota</taxon>
        <taxon>Viridiplantae</taxon>
        <taxon>Streptophyta</taxon>
        <taxon>Embryophyta</taxon>
        <taxon>Marchantiophyta</taxon>
        <taxon>Marchantiopsida</taxon>
        <taxon>Marchantiidae</taxon>
        <taxon>Marchantiales</taxon>
        <taxon>Ricciaceae</taxon>
        <taxon>Riccia</taxon>
    </lineage>
</organism>
<dbReference type="Proteomes" id="UP001605036">
    <property type="component" value="Unassembled WGS sequence"/>
</dbReference>
<evidence type="ECO:0000313" key="2">
    <source>
        <dbReference type="EMBL" id="KAL2635544.1"/>
    </source>
</evidence>
<evidence type="ECO:0000313" key="3">
    <source>
        <dbReference type="Proteomes" id="UP001605036"/>
    </source>
</evidence>
<dbReference type="EMBL" id="JBHFFA010000003">
    <property type="protein sequence ID" value="KAL2635544.1"/>
    <property type="molecule type" value="Genomic_DNA"/>
</dbReference>
<feature type="compositionally biased region" description="Polar residues" evidence="1">
    <location>
        <begin position="43"/>
        <end position="57"/>
    </location>
</feature>
<comment type="caution">
    <text evidence="2">The sequence shown here is derived from an EMBL/GenBank/DDBJ whole genome shotgun (WGS) entry which is preliminary data.</text>
</comment>
<accession>A0ABD1Z0D3</accession>
<keyword evidence="3" id="KW-1185">Reference proteome</keyword>
<feature type="region of interest" description="Disordered" evidence="1">
    <location>
        <begin position="34"/>
        <end position="57"/>
    </location>
</feature>
<reference evidence="2 3" key="1">
    <citation type="submission" date="2024-09" db="EMBL/GenBank/DDBJ databases">
        <title>Chromosome-scale assembly of Riccia fluitans.</title>
        <authorList>
            <person name="Paukszto L."/>
            <person name="Sawicki J."/>
            <person name="Karawczyk K."/>
            <person name="Piernik-Szablinska J."/>
            <person name="Szczecinska M."/>
            <person name="Mazdziarz M."/>
        </authorList>
    </citation>
    <scope>NUCLEOTIDE SEQUENCE [LARGE SCALE GENOMIC DNA]</scope>
    <source>
        <strain evidence="2">Rf_01</strain>
        <tissue evidence="2">Aerial parts of the thallus</tissue>
    </source>
</reference>
<name>A0ABD1Z0D3_9MARC</name>
<dbReference type="AlphaFoldDB" id="A0ABD1Z0D3"/>
<gene>
    <name evidence="2" type="ORF">R1flu_007023</name>
</gene>
<evidence type="ECO:0000256" key="1">
    <source>
        <dbReference type="SAM" id="MobiDB-lite"/>
    </source>
</evidence>
<proteinExistence type="predicted"/>
<sequence>MLYRLAESIVRSWFVLGNKRQLKTNVQTVINNWDLPGRPKGETPTTEDGQAQTLENLPTNLHSQRKLERSDIWKGLEELEKEYQLLIKLCAEGTIVNYVTLRCTTQAFFQVKAPEHLLQNGGLFDVSRSWVRNYL</sequence>